<keyword evidence="2" id="KW-1185">Reference proteome</keyword>
<protein>
    <submittedName>
        <fullName evidence="1">Uncharacterized protein</fullName>
    </submittedName>
</protein>
<organism evidence="1 2">
    <name type="scientific">Avena sativa</name>
    <name type="common">Oat</name>
    <dbReference type="NCBI Taxonomy" id="4498"/>
    <lineage>
        <taxon>Eukaryota</taxon>
        <taxon>Viridiplantae</taxon>
        <taxon>Streptophyta</taxon>
        <taxon>Embryophyta</taxon>
        <taxon>Tracheophyta</taxon>
        <taxon>Spermatophyta</taxon>
        <taxon>Magnoliopsida</taxon>
        <taxon>Liliopsida</taxon>
        <taxon>Poales</taxon>
        <taxon>Poaceae</taxon>
        <taxon>BOP clade</taxon>
        <taxon>Pooideae</taxon>
        <taxon>Poodae</taxon>
        <taxon>Poeae</taxon>
        <taxon>Poeae Chloroplast Group 1 (Aveneae type)</taxon>
        <taxon>Aveninae</taxon>
        <taxon>Avena</taxon>
    </lineage>
</organism>
<evidence type="ECO:0000313" key="2">
    <source>
        <dbReference type="Proteomes" id="UP001732700"/>
    </source>
</evidence>
<dbReference type="Proteomes" id="UP001732700">
    <property type="component" value="Chromosome 4D"/>
</dbReference>
<accession>A0ACD5X7W7</accession>
<proteinExistence type="predicted"/>
<reference evidence="1" key="2">
    <citation type="submission" date="2025-09" db="UniProtKB">
        <authorList>
            <consortium name="EnsemblPlants"/>
        </authorList>
    </citation>
    <scope>IDENTIFICATION</scope>
</reference>
<dbReference type="EnsemblPlants" id="AVESA.00010b.r2.4DG0747870.1">
    <property type="protein sequence ID" value="AVESA.00010b.r2.4DG0747870.1.CDS"/>
    <property type="gene ID" value="AVESA.00010b.r2.4DG0747870"/>
</dbReference>
<evidence type="ECO:0000313" key="1">
    <source>
        <dbReference type="EnsemblPlants" id="AVESA.00010b.r2.4DG0747870.1.CDS"/>
    </source>
</evidence>
<sequence>MSSSSSDEEEAYRGKSRSERAAARGRSSSQRAAAPGKSSSASAAVRVKSTSASAATRVKSSSARAPAGGLSIWAEVGVAPFKDGQYVRLFNRGRGGYLFADESGRGVSIDSRRGMVNTAWAVQILETETNYYVLLRGAYGRHLAVTRVVSPTGHIGCNAAQCVFDDPDDTHVMWWTAPGKNGSVVLLHGTSAGLRALRANGRYRRWHKCVTVEAINRSRVTSMMEWEVEVIPLRVERPPYQLRPGGADTPWHPGSAEKMEVNCVVADDNGSTDGQVWGAIPFCGRSLLELGNVLAQRLGNGVNFQDITLFIQAGNLGQPTLLLTDLPHRDDRVDIVVFRVGTAGHDRLLFPDLDAE</sequence>
<name>A0ACD5X7W7_AVESA</name>
<reference evidence="1" key="1">
    <citation type="submission" date="2021-05" db="EMBL/GenBank/DDBJ databases">
        <authorList>
            <person name="Scholz U."/>
            <person name="Mascher M."/>
            <person name="Fiebig A."/>
        </authorList>
    </citation>
    <scope>NUCLEOTIDE SEQUENCE [LARGE SCALE GENOMIC DNA]</scope>
</reference>